<dbReference type="RefSeq" id="WP_008859577.1">
    <property type="nucleotide sequence ID" value="NZ_JH591188.1"/>
</dbReference>
<protein>
    <submittedName>
        <fullName evidence="1">Uncharacterized protein</fullName>
    </submittedName>
</protein>
<keyword evidence="2" id="KW-1185">Reference proteome</keyword>
<dbReference type="HOGENOM" id="CLU_646782_0_0_9"/>
<dbReference type="OrthoDB" id="9984146at2"/>
<reference evidence="1 2" key="1">
    <citation type="submission" date="2011-11" db="EMBL/GenBank/DDBJ databases">
        <title>The Genome Sequence of Dialister succinatiphilus YIT 11850.</title>
        <authorList>
            <consortium name="The Broad Institute Genome Sequencing Platform"/>
            <person name="Earl A."/>
            <person name="Ward D."/>
            <person name="Feldgarden M."/>
            <person name="Gevers D."/>
            <person name="Morotomi M."/>
            <person name="Young S.K."/>
            <person name="Zeng Q."/>
            <person name="Gargeya S."/>
            <person name="Fitzgerald M."/>
            <person name="Haas B."/>
            <person name="Abouelleil A."/>
            <person name="Alvarado L."/>
            <person name="Arachchi H.M."/>
            <person name="Berlin A."/>
            <person name="Brown A."/>
            <person name="Chapman S.B."/>
            <person name="Dunbar C."/>
            <person name="Gearin G."/>
            <person name="Goldberg J."/>
            <person name="Griggs A."/>
            <person name="Gujja S."/>
            <person name="Heiman D."/>
            <person name="Howarth C."/>
            <person name="Lui A."/>
            <person name="MacDonald P.J.P."/>
            <person name="Montmayeur A."/>
            <person name="Murphy C."/>
            <person name="Neiman D."/>
            <person name="Pearson M."/>
            <person name="Priest M."/>
            <person name="Roberts A."/>
            <person name="Saif S."/>
            <person name="Shea T."/>
            <person name="Sisk P."/>
            <person name="Stolte C."/>
            <person name="Sykes S."/>
            <person name="Wortman J."/>
            <person name="Nusbaum C."/>
            <person name="Birren B."/>
        </authorList>
    </citation>
    <scope>NUCLEOTIDE SEQUENCE [LARGE SCALE GENOMIC DNA]</scope>
    <source>
        <strain evidence="1 2">YIT 11850</strain>
    </source>
</reference>
<proteinExistence type="predicted"/>
<comment type="caution">
    <text evidence="1">The sequence shown here is derived from an EMBL/GenBank/DDBJ whole genome shotgun (WGS) entry which is preliminary data.</text>
</comment>
<gene>
    <name evidence="1" type="ORF">HMPREF9453_01082</name>
</gene>
<dbReference type="EMBL" id="ADLT01000033">
    <property type="protein sequence ID" value="EHO63000.1"/>
    <property type="molecule type" value="Genomic_DNA"/>
</dbReference>
<dbReference type="Proteomes" id="UP000003277">
    <property type="component" value="Unassembled WGS sequence"/>
</dbReference>
<dbReference type="PATRIC" id="fig|742743.3.peg.1097"/>
<name>H1D0E4_9FIRM</name>
<evidence type="ECO:0000313" key="2">
    <source>
        <dbReference type="Proteomes" id="UP000003277"/>
    </source>
</evidence>
<evidence type="ECO:0000313" key="1">
    <source>
        <dbReference type="EMBL" id="EHO63000.1"/>
    </source>
</evidence>
<accession>H1D0E4</accession>
<sequence>MHDEQMTEEKKKIIHLLLSHMTGRFYPLACQSFAVPDMTVDRAVTAMARKKNLPWADNKKVRNSVIRKYVHFRLELASLMVKSDSRCSDFLAETVKNSLDFDITRSFSGEFDNVRRALLPFKSPFSMESGMVIPLITYLSAETGVSLSPLTDYLMKETEEYMARVKEESASFMDALSFCNPDFHDTTALKLPFLLLQCICENLGMEEGGLVTESAQILMPLSEVTPYMAKKKLTPAGARFFYHYIVFRAMVLSFFGSYMYQDRKLRDSIYKGVMKSRPVMRLIRTARAIHFLADEDFIMNQRLYLKINMFMRQWAIFDPKRKEHYYRYYPNFTSYIGDRMEDESFGDRINLLLDEFCQADRFTLSERDRNFLLQETAAYINTVSHAMYFAYNIGFRRPEDFIDSRWNERTKNPLLKGFKKIFGL</sequence>
<organism evidence="1 2">
    <name type="scientific">Dialister succinatiphilus YIT 11850</name>
    <dbReference type="NCBI Taxonomy" id="742743"/>
    <lineage>
        <taxon>Bacteria</taxon>
        <taxon>Bacillati</taxon>
        <taxon>Bacillota</taxon>
        <taxon>Negativicutes</taxon>
        <taxon>Veillonellales</taxon>
        <taxon>Veillonellaceae</taxon>
        <taxon>Dialister</taxon>
    </lineage>
</organism>
<dbReference type="AlphaFoldDB" id="H1D0E4"/>